<dbReference type="AlphaFoldDB" id="A0A3L6F989"/>
<name>A0A3L6F989_MAIZE</name>
<evidence type="ECO:0000313" key="2">
    <source>
        <dbReference type="EMBL" id="PWZ29453.1"/>
    </source>
</evidence>
<proteinExistence type="predicted"/>
<accession>A0A3L6F989</accession>
<dbReference type="EMBL" id="NCVQ01000005">
    <property type="protein sequence ID" value="PWZ29453.1"/>
    <property type="molecule type" value="Genomic_DNA"/>
</dbReference>
<protein>
    <submittedName>
        <fullName evidence="2">Uncharacterized protein</fullName>
    </submittedName>
</protein>
<feature type="compositionally biased region" description="Low complexity" evidence="1">
    <location>
        <begin position="12"/>
        <end position="27"/>
    </location>
</feature>
<sequence>MVGLTGGGGGSTPTTLVTTSSPRSSAPPTTPTKNVIEDVATLEGKLYFRFTESNQHKMGVVDLDFPSNPGHPPTAEFHEFDVCAEFDLLPEGICAACIHLVESMDELLAI</sequence>
<dbReference type="Proteomes" id="UP000251960">
    <property type="component" value="Chromosome 4"/>
</dbReference>
<reference evidence="2 3" key="1">
    <citation type="journal article" date="2018" name="Nat. Genet.">
        <title>Extensive intraspecific gene order and gene structural variations between Mo17 and other maize genomes.</title>
        <authorList>
            <person name="Sun S."/>
            <person name="Zhou Y."/>
            <person name="Chen J."/>
            <person name="Shi J."/>
            <person name="Zhao H."/>
            <person name="Zhao H."/>
            <person name="Song W."/>
            <person name="Zhang M."/>
            <person name="Cui Y."/>
            <person name="Dong X."/>
            <person name="Liu H."/>
            <person name="Ma X."/>
            <person name="Jiao Y."/>
            <person name="Wang B."/>
            <person name="Wei X."/>
            <person name="Stein J.C."/>
            <person name="Glaubitz J.C."/>
            <person name="Lu F."/>
            <person name="Yu G."/>
            <person name="Liang C."/>
            <person name="Fengler K."/>
            <person name="Li B."/>
            <person name="Rafalski A."/>
            <person name="Schnable P.S."/>
            <person name="Ware D.H."/>
            <person name="Buckler E.S."/>
            <person name="Lai J."/>
        </authorList>
    </citation>
    <scope>NUCLEOTIDE SEQUENCE [LARGE SCALE GENOMIC DNA]</scope>
    <source>
        <strain evidence="3">cv. Missouri 17</strain>
        <tissue evidence="2">Seedling</tissue>
    </source>
</reference>
<evidence type="ECO:0000313" key="3">
    <source>
        <dbReference type="Proteomes" id="UP000251960"/>
    </source>
</evidence>
<feature type="region of interest" description="Disordered" evidence="1">
    <location>
        <begin position="1"/>
        <end position="33"/>
    </location>
</feature>
<gene>
    <name evidence="2" type="ORF">Zm00014a_042636</name>
</gene>
<comment type="caution">
    <text evidence="2">The sequence shown here is derived from an EMBL/GenBank/DDBJ whole genome shotgun (WGS) entry which is preliminary data.</text>
</comment>
<evidence type="ECO:0000256" key="1">
    <source>
        <dbReference type="SAM" id="MobiDB-lite"/>
    </source>
</evidence>
<organism evidence="2 3">
    <name type="scientific">Zea mays</name>
    <name type="common">Maize</name>
    <dbReference type="NCBI Taxonomy" id="4577"/>
    <lineage>
        <taxon>Eukaryota</taxon>
        <taxon>Viridiplantae</taxon>
        <taxon>Streptophyta</taxon>
        <taxon>Embryophyta</taxon>
        <taxon>Tracheophyta</taxon>
        <taxon>Spermatophyta</taxon>
        <taxon>Magnoliopsida</taxon>
        <taxon>Liliopsida</taxon>
        <taxon>Poales</taxon>
        <taxon>Poaceae</taxon>
        <taxon>PACMAD clade</taxon>
        <taxon>Panicoideae</taxon>
        <taxon>Andropogonodae</taxon>
        <taxon>Andropogoneae</taxon>
        <taxon>Tripsacinae</taxon>
        <taxon>Zea</taxon>
    </lineage>
</organism>
<feature type="compositionally biased region" description="Gly residues" evidence="1">
    <location>
        <begin position="1"/>
        <end position="11"/>
    </location>
</feature>